<sequence>MHPEFHDNELVFDYPTVYIVYSRAENRHSHEPEYFAYVGETNDIVSRTNQHLGPDAKTRDDWRALAERAADDHGSVRQYIIGNAHFNKSLTLDVENRMMQYLLGVDAVKQLNNRRANAQGNYYTQDELDLIFSKAWEKLHRRNPELFPLESVIRDSALFKASPFHQLTKEQRLAEEHILAATQSALSRLSAEDALPDGEFGQLILVQGAAGTGKTVLISHLFNRLSKEMSFAGNILSEDDENQGRSVTAYVLIQHNEQRHVYNQVAKKLGLQKTVDKVVLKPTSFINMFSESKIDGNGNPIKGKRDLSKPKGRADIALIDEAHLLLTQGNQGYQGKNMLLDIMRRAKVTIAVFDPAQILQTAQQWDAGNLEILLAHTHDAAHPEGEEVTLRGGEHFVRSSIVLKQQMRIAAGDKVIKWIEDFAAGRHIGPIPRDLPEWKGRKKVREAYEIKVFSSPVDLFLAIKEKARAEQDKGLSRVLATYDWSYKDKSKNSTDPDGMWNVELHLDYDGSWKMGLSEDDGKGFEKGADTTGSTRFCHPWNYCLVHPSSSRIEEETAWAEKPDTIDEIGSTYTIQGFDLNYAGVIIGPSVKFLDGKICFDASSSKNSQATNKRNGTLDYSETNLRNELSVLLKRGVHGLYLFAVDPRLQAELLRAQEGGGL</sequence>
<accession>A0A9D1ZBW8</accession>
<dbReference type="Proteomes" id="UP000824133">
    <property type="component" value="Unassembled WGS sequence"/>
</dbReference>
<gene>
    <name evidence="2" type="ORF">IAA42_05100</name>
</gene>
<evidence type="ECO:0000313" key="3">
    <source>
        <dbReference type="Proteomes" id="UP000824133"/>
    </source>
</evidence>
<dbReference type="Pfam" id="PF09848">
    <property type="entry name" value="SLFN-g3_helicase"/>
    <property type="match status" value="1"/>
</dbReference>
<dbReference type="Gene3D" id="3.40.50.300">
    <property type="entry name" value="P-loop containing nucleotide triphosphate hydrolases"/>
    <property type="match status" value="1"/>
</dbReference>
<proteinExistence type="predicted"/>
<comment type="caution">
    <text evidence="2">The sequence shown here is derived from an EMBL/GenBank/DDBJ whole genome shotgun (WGS) entry which is preliminary data.</text>
</comment>
<evidence type="ECO:0000259" key="1">
    <source>
        <dbReference type="Pfam" id="PF09848"/>
    </source>
</evidence>
<organism evidence="2 3">
    <name type="scientific">Candidatus Olsenella excrementavium</name>
    <dbReference type="NCBI Taxonomy" id="2838709"/>
    <lineage>
        <taxon>Bacteria</taxon>
        <taxon>Bacillati</taxon>
        <taxon>Actinomycetota</taxon>
        <taxon>Coriobacteriia</taxon>
        <taxon>Coriobacteriales</taxon>
        <taxon>Atopobiaceae</taxon>
        <taxon>Olsenella</taxon>
    </lineage>
</organism>
<dbReference type="SUPFAM" id="SSF52540">
    <property type="entry name" value="P-loop containing nucleoside triphosphate hydrolases"/>
    <property type="match status" value="1"/>
</dbReference>
<reference evidence="2" key="1">
    <citation type="journal article" date="2021" name="PeerJ">
        <title>Extensive microbial diversity within the chicken gut microbiome revealed by metagenomics and culture.</title>
        <authorList>
            <person name="Gilroy R."/>
            <person name="Ravi A."/>
            <person name="Getino M."/>
            <person name="Pursley I."/>
            <person name="Horton D.L."/>
            <person name="Alikhan N.F."/>
            <person name="Baker D."/>
            <person name="Gharbi K."/>
            <person name="Hall N."/>
            <person name="Watson M."/>
            <person name="Adriaenssens E.M."/>
            <person name="Foster-Nyarko E."/>
            <person name="Jarju S."/>
            <person name="Secka A."/>
            <person name="Antonio M."/>
            <person name="Oren A."/>
            <person name="Chaudhuri R.R."/>
            <person name="La Ragione R."/>
            <person name="Hildebrand F."/>
            <person name="Pallen M.J."/>
        </authorList>
    </citation>
    <scope>NUCLEOTIDE SEQUENCE</scope>
    <source>
        <strain evidence="2">ChiHjej10B9-743</strain>
    </source>
</reference>
<dbReference type="InterPro" id="IPR018647">
    <property type="entry name" value="SLFN_3-like_DNA/RNA_helicase"/>
</dbReference>
<dbReference type="CDD" id="cd10439">
    <property type="entry name" value="GIY-YIG_COG3410"/>
    <property type="match status" value="1"/>
</dbReference>
<dbReference type="InterPro" id="IPR027417">
    <property type="entry name" value="P-loop_NTPase"/>
</dbReference>
<feature type="domain" description="Schlafen group 3-like DNA/RNA helicase" evidence="1">
    <location>
        <begin position="202"/>
        <end position="645"/>
    </location>
</feature>
<dbReference type="AlphaFoldDB" id="A0A9D1ZBW8"/>
<protein>
    <submittedName>
        <fullName evidence="2">DUF2075 domain-containing protein</fullName>
    </submittedName>
</protein>
<name>A0A9D1ZBW8_9ACTN</name>
<evidence type="ECO:0000313" key="2">
    <source>
        <dbReference type="EMBL" id="HIY79797.1"/>
    </source>
</evidence>
<dbReference type="EMBL" id="DXCP01000037">
    <property type="protein sequence ID" value="HIY79797.1"/>
    <property type="molecule type" value="Genomic_DNA"/>
</dbReference>
<reference evidence="2" key="2">
    <citation type="submission" date="2021-04" db="EMBL/GenBank/DDBJ databases">
        <authorList>
            <person name="Gilroy R."/>
        </authorList>
    </citation>
    <scope>NUCLEOTIDE SEQUENCE</scope>
    <source>
        <strain evidence="2">ChiHjej10B9-743</strain>
    </source>
</reference>